<dbReference type="InterPro" id="IPR050925">
    <property type="entry name" value="Rhomboid_protease_S54"/>
</dbReference>
<dbReference type="GO" id="GO:0004252">
    <property type="term" value="F:serine-type endopeptidase activity"/>
    <property type="evidence" value="ECO:0007669"/>
    <property type="project" value="InterPro"/>
</dbReference>
<evidence type="ECO:0000256" key="1">
    <source>
        <dbReference type="ARBA" id="ARBA00004141"/>
    </source>
</evidence>
<feature type="domain" description="Peptidase S54 rhomboid" evidence="6">
    <location>
        <begin position="34"/>
        <end position="172"/>
    </location>
</feature>
<dbReference type="Pfam" id="PF01694">
    <property type="entry name" value="Rhomboid"/>
    <property type="match status" value="1"/>
</dbReference>
<keyword evidence="4 5" id="KW-0472">Membrane</keyword>
<dbReference type="InterPro" id="IPR022764">
    <property type="entry name" value="Peptidase_S54_rhomboid_dom"/>
</dbReference>
<feature type="transmembrane region" description="Helical" evidence="5">
    <location>
        <begin position="37"/>
        <end position="68"/>
    </location>
</feature>
<evidence type="ECO:0000256" key="3">
    <source>
        <dbReference type="ARBA" id="ARBA00022989"/>
    </source>
</evidence>
<dbReference type="Proteomes" id="UP000216311">
    <property type="component" value="Unassembled WGS sequence"/>
</dbReference>
<feature type="transmembrane region" description="Helical" evidence="5">
    <location>
        <begin position="99"/>
        <end position="120"/>
    </location>
</feature>
<evidence type="ECO:0000256" key="5">
    <source>
        <dbReference type="SAM" id="Phobius"/>
    </source>
</evidence>
<keyword evidence="3 5" id="KW-1133">Transmembrane helix</keyword>
<proteinExistence type="predicted"/>
<keyword evidence="8" id="KW-1185">Reference proteome</keyword>
<feature type="transmembrane region" description="Helical" evidence="5">
    <location>
        <begin position="75"/>
        <end position="93"/>
    </location>
</feature>
<dbReference type="Gene3D" id="1.20.1540.10">
    <property type="entry name" value="Rhomboid-like"/>
    <property type="match status" value="1"/>
</dbReference>
<comment type="caution">
    <text evidence="7">The sequence shown here is derived from an EMBL/GenBank/DDBJ whole genome shotgun (WGS) entry which is preliminary data.</text>
</comment>
<dbReference type="InterPro" id="IPR035952">
    <property type="entry name" value="Rhomboid-like_sf"/>
</dbReference>
<gene>
    <name evidence="7" type="ORF">CGZ93_16535</name>
</gene>
<feature type="transmembrane region" description="Helical" evidence="5">
    <location>
        <begin position="151"/>
        <end position="170"/>
    </location>
</feature>
<reference evidence="7 8" key="1">
    <citation type="submission" date="2017-07" db="EMBL/GenBank/DDBJ databases">
        <title>Draft whole genome sequences of clinical Proprionibacteriaceae strains.</title>
        <authorList>
            <person name="Bernier A.-M."/>
            <person name="Bernard K."/>
            <person name="Domingo M.-C."/>
        </authorList>
    </citation>
    <scope>NUCLEOTIDE SEQUENCE [LARGE SCALE GENOMIC DNA]</scope>
    <source>
        <strain evidence="7 8">NML 130396</strain>
    </source>
</reference>
<feature type="transmembrane region" description="Helical" evidence="5">
    <location>
        <begin position="127"/>
        <end position="145"/>
    </location>
</feature>
<evidence type="ECO:0000259" key="6">
    <source>
        <dbReference type="Pfam" id="PF01694"/>
    </source>
</evidence>
<evidence type="ECO:0000313" key="8">
    <source>
        <dbReference type="Proteomes" id="UP000216311"/>
    </source>
</evidence>
<evidence type="ECO:0000256" key="4">
    <source>
        <dbReference type="ARBA" id="ARBA00023136"/>
    </source>
</evidence>
<evidence type="ECO:0000313" key="7">
    <source>
        <dbReference type="EMBL" id="OYO17318.1"/>
    </source>
</evidence>
<dbReference type="AlphaFoldDB" id="A0A255GNB4"/>
<keyword evidence="7" id="KW-0645">Protease</keyword>
<keyword evidence="7" id="KW-0378">Hydrolase</keyword>
<comment type="subcellular location">
    <subcellularLocation>
        <location evidence="1">Membrane</location>
        <topology evidence="1">Multi-pass membrane protein</topology>
    </subcellularLocation>
</comment>
<dbReference type="EMBL" id="NMVQ01000046">
    <property type="protein sequence ID" value="OYO17318.1"/>
    <property type="molecule type" value="Genomic_DNA"/>
</dbReference>
<dbReference type="PANTHER" id="PTHR43731">
    <property type="entry name" value="RHOMBOID PROTEASE"/>
    <property type="match status" value="1"/>
</dbReference>
<protein>
    <submittedName>
        <fullName evidence="7">Rhomboid family intramembrane serine protease</fullName>
    </submittedName>
</protein>
<name>A0A255GNB4_9ACTN</name>
<accession>A0A255GNB4</accession>
<keyword evidence="2 5" id="KW-0812">Transmembrane</keyword>
<organism evidence="7 8">
    <name type="scientific">Enemella dayhoffiae</name>
    <dbReference type="NCBI Taxonomy" id="2016507"/>
    <lineage>
        <taxon>Bacteria</taxon>
        <taxon>Bacillati</taxon>
        <taxon>Actinomycetota</taxon>
        <taxon>Actinomycetes</taxon>
        <taxon>Propionibacteriales</taxon>
        <taxon>Propionibacteriaceae</taxon>
        <taxon>Enemella</taxon>
    </lineage>
</organism>
<dbReference type="OrthoDB" id="465874at2"/>
<evidence type="ECO:0000256" key="2">
    <source>
        <dbReference type="ARBA" id="ARBA00022692"/>
    </source>
</evidence>
<dbReference type="PANTHER" id="PTHR43731:SF9">
    <property type="entry name" value="SLR1461 PROTEIN"/>
    <property type="match status" value="1"/>
</dbReference>
<dbReference type="SUPFAM" id="SSF144091">
    <property type="entry name" value="Rhomboid-like"/>
    <property type="match status" value="1"/>
</dbReference>
<dbReference type="GO" id="GO:0016020">
    <property type="term" value="C:membrane"/>
    <property type="evidence" value="ECO:0007669"/>
    <property type="project" value="UniProtKB-SubCell"/>
</dbReference>
<sequence>MIGAVLLLWVLEAIDTVLMHLLDRLGIHAQEPTGWVGILFAPFLHFGFGHLLANTIPLLVLGFLILIGRGGAARMLWSTIISAVCSGLIAWVLTPAHTVIVGASGVIFGWLTYLMARGIFARDWKHIVIGVLVFLVYGGVLWGVFPTQQGVSWQAHLGGAIGGVLAAWLMHRRASRKVMV</sequence>
<dbReference type="GO" id="GO:0006508">
    <property type="term" value="P:proteolysis"/>
    <property type="evidence" value="ECO:0007669"/>
    <property type="project" value="UniProtKB-KW"/>
</dbReference>